<evidence type="ECO:0000256" key="5">
    <source>
        <dbReference type="ARBA" id="ARBA00022840"/>
    </source>
</evidence>
<feature type="transmembrane region" description="Helical" evidence="8">
    <location>
        <begin position="728"/>
        <end position="746"/>
    </location>
</feature>
<dbReference type="EMBL" id="KV928503">
    <property type="protein sequence ID" value="PIO33571.1"/>
    <property type="molecule type" value="Genomic_DNA"/>
</dbReference>
<dbReference type="OrthoDB" id="6500128at2759"/>
<dbReference type="FunFam" id="3.40.50.300:FF:000997">
    <property type="entry name" value="Multidrug resistance-associated protein 1"/>
    <property type="match status" value="1"/>
</dbReference>
<evidence type="ECO:0000256" key="3">
    <source>
        <dbReference type="ARBA" id="ARBA00022692"/>
    </source>
</evidence>
<evidence type="ECO:0000259" key="10">
    <source>
        <dbReference type="PROSITE" id="PS50929"/>
    </source>
</evidence>
<dbReference type="GO" id="GO:0005524">
    <property type="term" value="F:ATP binding"/>
    <property type="evidence" value="ECO:0007669"/>
    <property type="project" value="UniProtKB-KW"/>
</dbReference>
<accession>A0A2G9S294</accession>
<dbReference type="PROSITE" id="PS50929">
    <property type="entry name" value="ABC_TM1F"/>
    <property type="match status" value="1"/>
</dbReference>
<dbReference type="SMART" id="SM00382">
    <property type="entry name" value="AAA"/>
    <property type="match status" value="2"/>
</dbReference>
<feature type="domain" description="ABC transmembrane type-1" evidence="10">
    <location>
        <begin position="299"/>
        <end position="357"/>
    </location>
</feature>
<dbReference type="Proteomes" id="UP000228934">
    <property type="component" value="Unassembled WGS sequence"/>
</dbReference>
<keyword evidence="3 8" id="KW-0812">Transmembrane</keyword>
<evidence type="ECO:0000256" key="2">
    <source>
        <dbReference type="ARBA" id="ARBA00022448"/>
    </source>
</evidence>
<feature type="transmembrane region" description="Helical" evidence="8">
    <location>
        <begin position="533"/>
        <end position="549"/>
    </location>
</feature>
<dbReference type="InterPro" id="IPR036640">
    <property type="entry name" value="ABC1_TM_sf"/>
</dbReference>
<keyword evidence="4" id="KW-0547">Nucleotide-binding</keyword>
<evidence type="ECO:0008006" key="13">
    <source>
        <dbReference type="Google" id="ProtNLM"/>
    </source>
</evidence>
<keyword evidence="5" id="KW-0067">ATP-binding</keyword>
<feature type="domain" description="ABC transporter" evidence="9">
    <location>
        <begin position="1"/>
        <end position="194"/>
    </location>
</feature>
<dbReference type="PANTHER" id="PTHR24223:SF405">
    <property type="entry name" value="ATP-BINDING CASSETTE SUB-FAMILY C MEMBER 3"/>
    <property type="match status" value="1"/>
</dbReference>
<evidence type="ECO:0000256" key="7">
    <source>
        <dbReference type="ARBA" id="ARBA00023136"/>
    </source>
</evidence>
<feature type="transmembrane region" description="Helical" evidence="8">
    <location>
        <begin position="495"/>
        <end position="513"/>
    </location>
</feature>
<dbReference type="AlphaFoldDB" id="A0A2G9S294"/>
<keyword evidence="7 8" id="KW-0472">Membrane</keyword>
<evidence type="ECO:0000259" key="9">
    <source>
        <dbReference type="PROSITE" id="PS50893"/>
    </source>
</evidence>
<evidence type="ECO:0000256" key="1">
    <source>
        <dbReference type="ARBA" id="ARBA00004141"/>
    </source>
</evidence>
<evidence type="ECO:0000256" key="4">
    <source>
        <dbReference type="ARBA" id="ARBA00022741"/>
    </source>
</evidence>
<dbReference type="Gene3D" id="3.40.50.300">
    <property type="entry name" value="P-loop containing nucleotide triphosphate hydrolases"/>
    <property type="match status" value="2"/>
</dbReference>
<dbReference type="Gene3D" id="1.20.1560.10">
    <property type="entry name" value="ABC transporter type 1, transmembrane domain"/>
    <property type="match status" value="1"/>
</dbReference>
<dbReference type="PROSITE" id="PS50893">
    <property type="entry name" value="ABC_TRANSPORTER_2"/>
    <property type="match status" value="1"/>
</dbReference>
<proteinExistence type="predicted"/>
<dbReference type="InterPro" id="IPR027417">
    <property type="entry name" value="P-loop_NTPase"/>
</dbReference>
<dbReference type="InterPro" id="IPR003593">
    <property type="entry name" value="AAA+_ATPase"/>
</dbReference>
<dbReference type="InterPro" id="IPR003439">
    <property type="entry name" value="ABC_transporter-like_ATP-bd"/>
</dbReference>
<name>A0A2G9S294_AQUCT</name>
<keyword evidence="6 8" id="KW-1133">Transmembrane helix</keyword>
<reference evidence="12" key="1">
    <citation type="journal article" date="2017" name="Nat. Commun.">
        <title>The North American bullfrog draft genome provides insight into hormonal regulation of long noncoding RNA.</title>
        <authorList>
            <person name="Hammond S.A."/>
            <person name="Warren R.L."/>
            <person name="Vandervalk B.P."/>
            <person name="Kucuk E."/>
            <person name="Khan H."/>
            <person name="Gibb E.A."/>
            <person name="Pandoh P."/>
            <person name="Kirk H."/>
            <person name="Zhao Y."/>
            <person name="Jones M."/>
            <person name="Mungall A.J."/>
            <person name="Coope R."/>
            <person name="Pleasance S."/>
            <person name="Moore R.A."/>
            <person name="Holt R.A."/>
            <person name="Round J.M."/>
            <person name="Ohora S."/>
            <person name="Walle B.V."/>
            <person name="Veldhoen N."/>
            <person name="Helbing C.C."/>
            <person name="Birol I."/>
        </authorList>
    </citation>
    <scope>NUCLEOTIDE SEQUENCE [LARGE SCALE GENOMIC DNA]</scope>
</reference>
<evidence type="ECO:0000256" key="6">
    <source>
        <dbReference type="ARBA" id="ARBA00022989"/>
    </source>
</evidence>
<dbReference type="SUPFAM" id="SSF52540">
    <property type="entry name" value="P-loop containing nucleoside triphosphate hydrolases"/>
    <property type="match status" value="2"/>
</dbReference>
<keyword evidence="2" id="KW-0813">Transport</keyword>
<dbReference type="PANTHER" id="PTHR24223">
    <property type="entry name" value="ATP-BINDING CASSETTE SUB-FAMILY C"/>
    <property type="match status" value="1"/>
</dbReference>
<keyword evidence="12" id="KW-1185">Reference proteome</keyword>
<evidence type="ECO:0000313" key="11">
    <source>
        <dbReference type="EMBL" id="PIO33571.1"/>
    </source>
</evidence>
<evidence type="ECO:0000313" key="12">
    <source>
        <dbReference type="Proteomes" id="UP000228934"/>
    </source>
</evidence>
<evidence type="ECO:0000256" key="8">
    <source>
        <dbReference type="SAM" id="Phobius"/>
    </source>
</evidence>
<organism evidence="11 12">
    <name type="scientific">Aquarana catesbeiana</name>
    <name type="common">American bullfrog</name>
    <name type="synonym">Rana catesbeiana</name>
    <dbReference type="NCBI Taxonomy" id="8400"/>
    <lineage>
        <taxon>Eukaryota</taxon>
        <taxon>Metazoa</taxon>
        <taxon>Chordata</taxon>
        <taxon>Craniata</taxon>
        <taxon>Vertebrata</taxon>
        <taxon>Euteleostomi</taxon>
        <taxon>Amphibia</taxon>
        <taxon>Batrachia</taxon>
        <taxon>Anura</taxon>
        <taxon>Neobatrachia</taxon>
        <taxon>Ranoidea</taxon>
        <taxon>Ranidae</taxon>
        <taxon>Aquarana</taxon>
    </lineage>
</organism>
<dbReference type="CDD" id="cd03250">
    <property type="entry name" value="ABCC_MRP_domain1"/>
    <property type="match status" value="1"/>
</dbReference>
<gene>
    <name evidence="11" type="ORF">AB205_0180330</name>
</gene>
<feature type="transmembrane region" description="Helical" evidence="8">
    <location>
        <begin position="304"/>
        <end position="322"/>
    </location>
</feature>
<feature type="non-terminal residue" evidence="11">
    <location>
        <position position="1"/>
    </location>
</feature>
<protein>
    <recommendedName>
        <fullName evidence="13">ABC transporter domain-containing protein</fullName>
    </recommendedName>
</protein>
<dbReference type="FunFam" id="3.40.50.300:FF:002586">
    <property type="entry name" value="Putative abc transporter c family member"/>
    <property type="match status" value="1"/>
</dbReference>
<comment type="subcellular location">
    <subcellularLocation>
        <location evidence="1">Membrane</location>
        <topology evidence="1">Multi-pass membrane protein</topology>
    </subcellularLocation>
</comment>
<dbReference type="GO" id="GO:0016887">
    <property type="term" value="F:ATP hydrolysis activity"/>
    <property type="evidence" value="ECO:0007669"/>
    <property type="project" value="InterPro"/>
</dbReference>
<dbReference type="InterPro" id="IPR011527">
    <property type="entry name" value="ABC1_TM_dom"/>
</dbReference>
<dbReference type="InterPro" id="IPR050173">
    <property type="entry name" value="ABC_transporter_C-like"/>
</dbReference>
<dbReference type="Pfam" id="PF00005">
    <property type="entry name" value="ABC_tran"/>
    <property type="match status" value="2"/>
</dbReference>
<dbReference type="GO" id="GO:0140359">
    <property type="term" value="F:ABC-type transporter activity"/>
    <property type="evidence" value="ECO:0007669"/>
    <property type="project" value="InterPro"/>
</dbReference>
<dbReference type="GO" id="GO:0016020">
    <property type="term" value="C:membrane"/>
    <property type="evidence" value="ECO:0007669"/>
    <property type="project" value="UniProtKB-SubCell"/>
</dbReference>
<dbReference type="PROSITE" id="PS00211">
    <property type="entry name" value="ABC_TRANSPORTER_1"/>
    <property type="match status" value="1"/>
</dbReference>
<sequence>INLLVPTGSLVAIVGHVGCGKSSLVSALLGETEKLEGDVSIRGSVAYVPQQAWIQNSTLKDNILFGRPDSENNYKKVLEACALVTDLEVLPGGDQTEIGEKGINLSGGQKQRVSLARAVYSNSDVYLLDDPLSAVDAHVAKHIFDNTRVLVTHGISFLPQVDHIVVIVDGRVSETGSYQELMKQNGAFAEFLRNYAFDDDVEEEEPTILDEEEVLLAEETLSNHTDLVDNEPIANEARKKFIRQISVLSSDSEPTPHAMSTRRRVCERKTSETAAVKKPPMEKLIQTETTETGRVCEMWLGIRVEFVGNCVVLFAALFAVIGRESLTPGLVGLSVSYALQVTMSLNWMVRMTSDLETNIVAVERVKEYSETETEAPWTIDDKKPEEGWPSKGEVELSNYSIRYRPGLDLVLKNLSLKVKGGEKVGIVGRTGAGKSSMTLCLFRILEAAEGIITIDGVNIAEIGLHDLRSMLTIIPQIAATILIHYERLKGVQSSGILIIFWFLATLCAIVPFRSKVMSSVNQAVSDRFRFTTFFIYFTLLVLALILSCFKEARPFFSPVSSDCNPCPESDAGFLSRLTFWWFTKQRRAGALSVPFLTTIAPLVTSSRLQPVTAPEQRYLEVTPGDMAATEEVNEDRLGGFDLRMAILGYKRPLEDKDLWSLNEDDKSIVVVSKLIKEWDIEKTKLRSSEVQFTKAQEAEMNHVSEKPTESDVLIVNNKKKRDPSFLKVLIRAFGPFFLIGSVFKLFQDLLSFVNPQLLSPVYGISYESVGLWCDRV</sequence>
<dbReference type="InterPro" id="IPR017871">
    <property type="entry name" value="ABC_transporter-like_CS"/>
</dbReference>